<organism evidence="2 3">
    <name type="scientific">Herpetosiphon geysericola</name>
    <dbReference type="NCBI Taxonomy" id="70996"/>
    <lineage>
        <taxon>Bacteria</taxon>
        <taxon>Bacillati</taxon>
        <taxon>Chloroflexota</taxon>
        <taxon>Chloroflexia</taxon>
        <taxon>Herpetosiphonales</taxon>
        <taxon>Herpetosiphonaceae</taxon>
        <taxon>Herpetosiphon</taxon>
    </lineage>
</organism>
<dbReference type="OrthoDB" id="9847531at2"/>
<evidence type="ECO:0000256" key="1">
    <source>
        <dbReference type="SAM" id="MobiDB-lite"/>
    </source>
</evidence>
<name>A0A0P6XRV3_9CHLR</name>
<evidence type="ECO:0000313" key="3">
    <source>
        <dbReference type="Proteomes" id="UP000050277"/>
    </source>
</evidence>
<protein>
    <submittedName>
        <fullName evidence="2">Uncharacterized protein</fullName>
    </submittedName>
</protein>
<dbReference type="EMBL" id="LGKP01000046">
    <property type="protein sequence ID" value="KPL79512.1"/>
    <property type="molecule type" value="Genomic_DNA"/>
</dbReference>
<gene>
    <name evidence="2" type="ORF">SE18_26585</name>
</gene>
<dbReference type="Proteomes" id="UP000050277">
    <property type="component" value="Unassembled WGS sequence"/>
</dbReference>
<feature type="region of interest" description="Disordered" evidence="1">
    <location>
        <begin position="92"/>
        <end position="144"/>
    </location>
</feature>
<comment type="caution">
    <text evidence="2">The sequence shown here is derived from an EMBL/GenBank/DDBJ whole genome shotgun (WGS) entry which is preliminary data.</text>
</comment>
<accession>A0A0P6XRV3</accession>
<proteinExistence type="predicted"/>
<dbReference type="RefSeq" id="WP_054537494.1">
    <property type="nucleotide sequence ID" value="NZ_LGKP01000046.1"/>
</dbReference>
<feature type="compositionally biased region" description="Polar residues" evidence="1">
    <location>
        <begin position="93"/>
        <end position="105"/>
    </location>
</feature>
<sequence length="144" mass="15903">MEHSDEIHAGLSILDLQHLSLAERSLIRAILRQREVAEPKLGEALAALPDAQTFSGLEIQQALAALLEQQYLILIAGEPRCYKVNLRAKASNLPRSNNPAAQSPAPNDEPQARPRIATLWQTLDQATAPRDLPNFDDQANEEHT</sequence>
<keyword evidence="3" id="KW-1185">Reference proteome</keyword>
<evidence type="ECO:0000313" key="2">
    <source>
        <dbReference type="EMBL" id="KPL79512.1"/>
    </source>
</evidence>
<dbReference type="AlphaFoldDB" id="A0A0P6XRV3"/>
<reference evidence="2 3" key="1">
    <citation type="submission" date="2015-07" db="EMBL/GenBank/DDBJ databases">
        <title>Whole genome sequence of Herpetosiphon geysericola DSM 7119.</title>
        <authorList>
            <person name="Hemp J."/>
            <person name="Ward L.M."/>
            <person name="Pace L.A."/>
            <person name="Fischer W.W."/>
        </authorList>
    </citation>
    <scope>NUCLEOTIDE SEQUENCE [LARGE SCALE GENOMIC DNA]</scope>
    <source>
        <strain evidence="2 3">DSM 7119</strain>
    </source>
</reference>